<gene>
    <name evidence="1" type="ORF">NQ176_g628</name>
</gene>
<proteinExistence type="predicted"/>
<accession>A0ACC1NXJ7</accession>
<dbReference type="Proteomes" id="UP001143910">
    <property type="component" value="Unassembled WGS sequence"/>
</dbReference>
<keyword evidence="2" id="KW-1185">Reference proteome</keyword>
<comment type="caution">
    <text evidence="1">The sequence shown here is derived from an EMBL/GenBank/DDBJ whole genome shotgun (WGS) entry which is preliminary data.</text>
</comment>
<evidence type="ECO:0000313" key="1">
    <source>
        <dbReference type="EMBL" id="KAJ2983513.1"/>
    </source>
</evidence>
<evidence type="ECO:0000313" key="2">
    <source>
        <dbReference type="Proteomes" id="UP001143910"/>
    </source>
</evidence>
<protein>
    <submittedName>
        <fullName evidence="1">Uncharacterized protein</fullName>
    </submittedName>
</protein>
<name>A0ACC1NXJ7_9HYPO</name>
<reference evidence="1" key="1">
    <citation type="submission" date="2022-08" db="EMBL/GenBank/DDBJ databases">
        <title>Genome Sequence of Lecanicillium fungicola.</title>
        <authorList>
            <person name="Buettner E."/>
        </authorList>
    </citation>
    <scope>NUCLEOTIDE SEQUENCE</scope>
    <source>
        <strain evidence="1">Babe33</strain>
    </source>
</reference>
<organism evidence="1 2">
    <name type="scientific">Zarea fungicola</name>
    <dbReference type="NCBI Taxonomy" id="93591"/>
    <lineage>
        <taxon>Eukaryota</taxon>
        <taxon>Fungi</taxon>
        <taxon>Dikarya</taxon>
        <taxon>Ascomycota</taxon>
        <taxon>Pezizomycotina</taxon>
        <taxon>Sordariomycetes</taxon>
        <taxon>Hypocreomycetidae</taxon>
        <taxon>Hypocreales</taxon>
        <taxon>Cordycipitaceae</taxon>
        <taxon>Zarea</taxon>
    </lineage>
</organism>
<dbReference type="EMBL" id="JANJQO010000026">
    <property type="protein sequence ID" value="KAJ2983513.1"/>
    <property type="molecule type" value="Genomic_DNA"/>
</dbReference>
<sequence>MIAFEAVLFSIIFSCIAGAVSDQCLTEPVCKRELRLAQNTRPGGRYIIGVGKADITGPVAELALAGYGKFEQTGSGLRQRLYSRAFVVADANAPHERVAYLVLDNLAGDTAVKYGVIEALEAAGRGYGVYKHHNIALTATHTHAGPGGWFNYLLPQAPTLGFHNQSYRAIVDGAALSIKRAHDSMEEGYLDIGTTELDNASINRSPYAYLKNPAAERDKYDTNVDKTMTVLRFQRARDGKNIGMLSWFPVHGTSIYNNNTHTAGDNKGVAAWLFERAMRGEKSAADGVVAGFSQSNEGDVSPNILDSWCEDSGSRCSFEASICNDGTSQNCQGRGPRYDAADFGMKSCFEIGKRQYEGAKRVFDEMDTNSKPIEGAVKSFYFFHNMSYWNFTTSEGQQAMTCPPAFGYSAVAGCTDGPGMKGFRQGTLSDLPGNLWTFFFTSLRRPSAQQKACHDPKPILFDASFSWPYGWAASIVDVQMLRIGQLLIATSPSEVTTMSGRRWRDAIQEHSKSILANEAIPIVAGPANTYAHYVTTPEEYSAQRYEGGSTMFGPNQLSAFINLTTSNMHFLADQAPPRPQSKTQAPDNRPVSFSLFPRVFFDRAPRSRPFGTVLKPPGPAYRPGETAVATFQGASPRNNLRLEETFTAVEYLAGGKDWVRVLDDSDWFLVFTWRRTNMLLGYSEVDVTWEIPEDATPGTYRLRYYGDAKRITGPVMEIHGITNMFKVL</sequence>